<keyword evidence="6" id="KW-0408">Iron</keyword>
<proteinExistence type="predicted"/>
<keyword evidence="7" id="KW-0411">Iron-sulfur</keyword>
<evidence type="ECO:0000256" key="3">
    <source>
        <dbReference type="ARBA" id="ARBA00022723"/>
    </source>
</evidence>
<dbReference type="PROSITE" id="PS00198">
    <property type="entry name" value="4FE4S_FER_1"/>
    <property type="match status" value="1"/>
</dbReference>
<evidence type="ECO:0000313" key="9">
    <source>
        <dbReference type="EMBL" id="OIQ70500.1"/>
    </source>
</evidence>
<dbReference type="AlphaFoldDB" id="A0A1J5PSD0"/>
<dbReference type="Pfam" id="PF02913">
    <property type="entry name" value="FAD-oxidase_C"/>
    <property type="match status" value="1"/>
</dbReference>
<evidence type="ECO:0000256" key="6">
    <source>
        <dbReference type="ARBA" id="ARBA00023004"/>
    </source>
</evidence>
<evidence type="ECO:0000256" key="1">
    <source>
        <dbReference type="ARBA" id="ARBA00022485"/>
    </source>
</evidence>
<dbReference type="InterPro" id="IPR016171">
    <property type="entry name" value="Vanillyl_alc_oxidase_C-sub2"/>
</dbReference>
<dbReference type="GO" id="GO:0050660">
    <property type="term" value="F:flavin adenine dinucleotide binding"/>
    <property type="evidence" value="ECO:0007669"/>
    <property type="project" value="InterPro"/>
</dbReference>
<dbReference type="Pfam" id="PF13183">
    <property type="entry name" value="Fer4_8"/>
    <property type="match status" value="1"/>
</dbReference>
<dbReference type="GO" id="GO:0046872">
    <property type="term" value="F:metal ion binding"/>
    <property type="evidence" value="ECO:0007669"/>
    <property type="project" value="UniProtKB-KW"/>
</dbReference>
<reference evidence="9" key="1">
    <citation type="submission" date="2016-10" db="EMBL/GenBank/DDBJ databases">
        <title>Sequence of Gallionella enrichment culture.</title>
        <authorList>
            <person name="Poehlein A."/>
            <person name="Muehling M."/>
            <person name="Daniel R."/>
        </authorList>
    </citation>
    <scope>NUCLEOTIDE SEQUENCE</scope>
</reference>
<evidence type="ECO:0000256" key="7">
    <source>
        <dbReference type="ARBA" id="ARBA00023014"/>
    </source>
</evidence>
<evidence type="ECO:0000259" key="8">
    <source>
        <dbReference type="PROSITE" id="PS51379"/>
    </source>
</evidence>
<dbReference type="InterPro" id="IPR004113">
    <property type="entry name" value="FAD-bd_oxidored_4_C"/>
</dbReference>
<evidence type="ECO:0000256" key="5">
    <source>
        <dbReference type="ARBA" id="ARBA00022827"/>
    </source>
</evidence>
<keyword evidence="5" id="KW-0274">FAD</keyword>
<feature type="domain" description="4Fe-4S ferredoxin-type" evidence="8">
    <location>
        <begin position="106"/>
        <end position="135"/>
    </location>
</feature>
<name>A0A1J5PSD0_9ZZZZ</name>
<dbReference type="InterPro" id="IPR017900">
    <property type="entry name" value="4Fe4S_Fe_S_CS"/>
</dbReference>
<dbReference type="InterPro" id="IPR009051">
    <property type="entry name" value="Helical_ferredxn"/>
</dbReference>
<dbReference type="PROSITE" id="PS51379">
    <property type="entry name" value="4FE4S_FER_2"/>
    <property type="match status" value="1"/>
</dbReference>
<keyword evidence="4" id="KW-0677">Repeat</keyword>
<dbReference type="Gene3D" id="1.10.45.10">
    <property type="entry name" value="Vanillyl-alcohol Oxidase, Chain A, domain 4"/>
    <property type="match status" value="1"/>
</dbReference>
<dbReference type="InterPro" id="IPR016164">
    <property type="entry name" value="FAD-linked_Oxase-like_C"/>
</dbReference>
<dbReference type="PANTHER" id="PTHR32479:SF19">
    <property type="entry name" value="ANAEROBIC GLYCEROL-3-PHOSPHATE DEHYDROGENASE SUBUNIT C"/>
    <property type="match status" value="1"/>
</dbReference>
<accession>A0A1J5PSD0</accession>
<dbReference type="GO" id="GO:0016491">
    <property type="term" value="F:oxidoreductase activity"/>
    <property type="evidence" value="ECO:0007669"/>
    <property type="project" value="UniProtKB-ARBA"/>
</dbReference>
<evidence type="ECO:0000256" key="4">
    <source>
        <dbReference type="ARBA" id="ARBA00022737"/>
    </source>
</evidence>
<dbReference type="SUPFAM" id="SSF55103">
    <property type="entry name" value="FAD-linked oxidases, C-terminal domain"/>
    <property type="match status" value="1"/>
</dbReference>
<protein>
    <submittedName>
        <fullName evidence="9">Anaerobic glycerol-3-phosphate dehydrogenase subunit C</fullName>
    </submittedName>
</protein>
<dbReference type="InterPro" id="IPR017896">
    <property type="entry name" value="4Fe4S_Fe-S-bd"/>
</dbReference>
<dbReference type="InterPro" id="IPR004017">
    <property type="entry name" value="Cys_rich_dom"/>
</dbReference>
<dbReference type="Gene3D" id="1.10.1060.10">
    <property type="entry name" value="Alpha-helical ferredoxin"/>
    <property type="match status" value="1"/>
</dbReference>
<evidence type="ECO:0000256" key="2">
    <source>
        <dbReference type="ARBA" id="ARBA00022630"/>
    </source>
</evidence>
<comment type="caution">
    <text evidence="9">The sequence shown here is derived from an EMBL/GenBank/DDBJ whole genome shotgun (WGS) entry which is preliminary data.</text>
</comment>
<keyword evidence="2" id="KW-0285">Flavoprotein</keyword>
<keyword evidence="3" id="KW-0479">Metal-binding</keyword>
<organism evidence="9">
    <name type="scientific">mine drainage metagenome</name>
    <dbReference type="NCBI Taxonomy" id="410659"/>
    <lineage>
        <taxon>unclassified sequences</taxon>
        <taxon>metagenomes</taxon>
        <taxon>ecological metagenomes</taxon>
    </lineage>
</organism>
<dbReference type="PANTHER" id="PTHR32479">
    <property type="entry name" value="GLYCOLATE OXIDASE IRON-SULFUR SUBUNIT"/>
    <property type="match status" value="1"/>
</dbReference>
<dbReference type="EMBL" id="MLJW01004171">
    <property type="protein sequence ID" value="OIQ70500.1"/>
    <property type="molecule type" value="Genomic_DNA"/>
</dbReference>
<dbReference type="Pfam" id="PF02754">
    <property type="entry name" value="CCG"/>
    <property type="match status" value="2"/>
</dbReference>
<dbReference type="SUPFAM" id="SSF46548">
    <property type="entry name" value="alpha-helical ferredoxin"/>
    <property type="match status" value="1"/>
</dbReference>
<dbReference type="Gene3D" id="3.30.70.2740">
    <property type="match status" value="1"/>
</dbReference>
<dbReference type="GO" id="GO:0051539">
    <property type="term" value="F:4 iron, 4 sulfur cluster binding"/>
    <property type="evidence" value="ECO:0007669"/>
    <property type="project" value="UniProtKB-KW"/>
</dbReference>
<sequence>MIFGHAKDGNVHFLINERFDQGAQLDRYAAFTEEMVQLVLGQSGTLKAEHGTGRMMAPYVRRQYGNELYEVMQEVKRLCDPANLLNPGILLNEDPASYISHLKVTPTVEKEVDRCVECGYCEPVCPSKDLTLTPRQRIVLRREIAKAQASGDGALLADLEKEYQYDGVDTCAVDGMCQTACPVLIDTGDLVRRLRAEQSNVIEGAGWKFAAKHWNAVSRAGGVGLSAAKKLPAPLVSATTSALRSVLGSDSVPQWSKDLPGGGFARVSKSSSNPSAVFFTACVGTMFGPVDGSAGVSAALMALSARAGVELLVPEGIASMCCGTPWKSKGLTDGYSQMQERVLPALWEASQHGELPIVSDATSCTEGLEHLLHEAYPSLRIMDALTFVDEYVLPRITVGMKIESLALHPTCSSTRLGINESLTRIAKAVAGEVVIPADWGCCGFAGDRGMLHPELTASATARESASVNSREFSAYASANRTCEIGMTRATGHSYRHLLELLEEVSH</sequence>
<gene>
    <name evidence="9" type="primary">glpC_13</name>
    <name evidence="9" type="ORF">GALL_478870</name>
</gene>
<keyword evidence="1" id="KW-0004">4Fe-4S</keyword>